<dbReference type="EMBL" id="CP001896">
    <property type="protein sequence ID" value="ADC63834.1"/>
    <property type="molecule type" value="Genomic_DNA"/>
</dbReference>
<dbReference type="STRING" id="572477.Alvin_2931"/>
<evidence type="ECO:0000313" key="2">
    <source>
        <dbReference type="EMBL" id="ADC63834.1"/>
    </source>
</evidence>
<dbReference type="Pfam" id="PF14252">
    <property type="entry name" value="DUF4347"/>
    <property type="match status" value="1"/>
</dbReference>
<sequence length="143" mass="14936">MTSARNIFFIDARVADAQTLIDHLPAGSEWFMIDADQDGLAQMQAALAAHDGDLDSIQILSHGASGALLLGSTVLDHDTLSTYRSQLGSIGSHLTESGDLLLYGCNVAQGESGQRFVEKIAQMTGADVAASEDITGGQSNNGN</sequence>
<dbReference type="HOGENOM" id="CLU_1802000_0_0_6"/>
<reference evidence="2 3" key="1">
    <citation type="journal article" date="2011" name="Stand. Genomic Sci.">
        <title>Complete genome sequence of Allochromatium vinosum DSM 180(T).</title>
        <authorList>
            <person name="Weissgerber T."/>
            <person name="Zigann R."/>
            <person name="Bruce D."/>
            <person name="Chang Y.J."/>
            <person name="Detter J.C."/>
            <person name="Han C."/>
            <person name="Hauser L."/>
            <person name="Jeffries C.D."/>
            <person name="Land M."/>
            <person name="Munk A.C."/>
            <person name="Tapia R."/>
            <person name="Dahl C."/>
        </authorList>
    </citation>
    <scope>NUCLEOTIDE SEQUENCE [LARGE SCALE GENOMIC DNA]</scope>
    <source>
        <strain evidence="3">ATCC 17899 / DSM 180 / NBRC 103801 / NCIMB 10441 / D</strain>
    </source>
</reference>
<organism evidence="2 3">
    <name type="scientific">Allochromatium vinosum (strain ATCC 17899 / DSM 180 / NBRC 103801 / NCIMB 10441 / D)</name>
    <name type="common">Chromatium vinosum</name>
    <dbReference type="NCBI Taxonomy" id="572477"/>
    <lineage>
        <taxon>Bacteria</taxon>
        <taxon>Pseudomonadati</taxon>
        <taxon>Pseudomonadota</taxon>
        <taxon>Gammaproteobacteria</taxon>
        <taxon>Chromatiales</taxon>
        <taxon>Chromatiaceae</taxon>
        <taxon>Allochromatium</taxon>
    </lineage>
</organism>
<evidence type="ECO:0000259" key="1">
    <source>
        <dbReference type="Pfam" id="PF14252"/>
    </source>
</evidence>
<dbReference type="Proteomes" id="UP000001441">
    <property type="component" value="Chromosome"/>
</dbReference>
<accession>D3RRC2</accession>
<dbReference type="RefSeq" id="WP_012972099.1">
    <property type="nucleotide sequence ID" value="NC_013851.1"/>
</dbReference>
<keyword evidence="3" id="KW-1185">Reference proteome</keyword>
<feature type="domain" description="DUF4347" evidence="1">
    <location>
        <begin position="7"/>
        <end position="143"/>
    </location>
</feature>
<evidence type="ECO:0000313" key="3">
    <source>
        <dbReference type="Proteomes" id="UP000001441"/>
    </source>
</evidence>
<dbReference type="InterPro" id="IPR025592">
    <property type="entry name" value="DUF4347"/>
</dbReference>
<dbReference type="AlphaFoldDB" id="D3RRC2"/>
<gene>
    <name evidence="2" type="ordered locus">Alvin_2931</name>
</gene>
<proteinExistence type="predicted"/>
<dbReference type="KEGG" id="alv:Alvin_2931"/>
<dbReference type="eggNOG" id="COG2931">
    <property type="taxonomic scope" value="Bacteria"/>
</dbReference>
<dbReference type="OrthoDB" id="5772876at2"/>
<name>D3RRC2_ALLVD</name>
<protein>
    <submittedName>
        <fullName evidence="2">Lipase, class 3</fullName>
    </submittedName>
</protein>